<feature type="transmembrane region" description="Helical" evidence="5">
    <location>
        <begin position="140"/>
        <end position="164"/>
    </location>
</feature>
<evidence type="ECO:0000259" key="7">
    <source>
        <dbReference type="Pfam" id="PF00361"/>
    </source>
</evidence>
<keyword evidence="5" id="KW-0520">NAD</keyword>
<comment type="subcellular location">
    <subcellularLocation>
        <location evidence="5">Cell membrane</location>
        <topology evidence="5">Multi-pass membrane protein</topology>
    </subcellularLocation>
    <subcellularLocation>
        <location evidence="1">Endomembrane system</location>
        <topology evidence="1">Multi-pass membrane protein</topology>
    </subcellularLocation>
    <subcellularLocation>
        <location evidence="6">Membrane</location>
        <topology evidence="6">Multi-pass membrane protein</topology>
    </subcellularLocation>
</comment>
<evidence type="ECO:0000256" key="1">
    <source>
        <dbReference type="ARBA" id="ARBA00004127"/>
    </source>
</evidence>
<dbReference type="STRING" id="29542.A6070_14400"/>
<feature type="domain" description="NADH:quinone oxidoreductase/Mrp antiporter transmembrane" evidence="7">
    <location>
        <begin position="105"/>
        <end position="395"/>
    </location>
</feature>
<protein>
    <recommendedName>
        <fullName evidence="5">NADH-quinone oxidoreductase subunit N</fullName>
        <ecNumber evidence="5">7.1.1.-</ecNumber>
    </recommendedName>
    <alternativeName>
        <fullName evidence="5">NADH dehydrogenase I subunit N</fullName>
    </alternativeName>
    <alternativeName>
        <fullName evidence="5">NDH-1 subunit N</fullName>
    </alternativeName>
</protein>
<keyword evidence="5" id="KW-0813">Transport</keyword>
<evidence type="ECO:0000256" key="5">
    <source>
        <dbReference type="HAMAP-Rule" id="MF_00445"/>
    </source>
</evidence>
<feature type="transmembrane region" description="Helical" evidence="5">
    <location>
        <begin position="184"/>
        <end position="209"/>
    </location>
</feature>
<keyword evidence="5" id="KW-1278">Translocase</keyword>
<dbReference type="Pfam" id="PF00361">
    <property type="entry name" value="Proton_antipo_M"/>
    <property type="match status" value="1"/>
</dbReference>
<evidence type="ECO:0000313" key="9">
    <source>
        <dbReference type="Proteomes" id="UP000182264"/>
    </source>
</evidence>
<keyword evidence="5" id="KW-1003">Cell membrane</keyword>
<evidence type="ECO:0000256" key="3">
    <source>
        <dbReference type="ARBA" id="ARBA00022989"/>
    </source>
</evidence>
<dbReference type="GO" id="GO:0012505">
    <property type="term" value="C:endomembrane system"/>
    <property type="evidence" value="ECO:0007669"/>
    <property type="project" value="UniProtKB-SubCell"/>
</dbReference>
<dbReference type="GO" id="GO:0008137">
    <property type="term" value="F:NADH dehydrogenase (ubiquinone) activity"/>
    <property type="evidence" value="ECO:0007669"/>
    <property type="project" value="InterPro"/>
</dbReference>
<accession>A0A1L3GFG1</accession>
<keyword evidence="9" id="KW-1185">Reference proteome</keyword>
<proteinExistence type="inferred from homology"/>
<comment type="subunit">
    <text evidence="5">NDH-1 is composed of 14 different subunits. Subunits NuoA, H, J, K, L, M, N constitute the membrane sector of the complex.</text>
</comment>
<feature type="transmembrane region" description="Helical" evidence="5">
    <location>
        <begin position="386"/>
        <end position="402"/>
    </location>
</feature>
<dbReference type="InterPro" id="IPR001750">
    <property type="entry name" value="ND/Mrp_TM"/>
</dbReference>
<dbReference type="InterPro" id="IPR010096">
    <property type="entry name" value="NADH-Q_OxRdtase_suN/2"/>
</dbReference>
<feature type="transmembrane region" description="Helical" evidence="5">
    <location>
        <begin position="252"/>
        <end position="270"/>
    </location>
</feature>
<dbReference type="PANTHER" id="PTHR22773">
    <property type="entry name" value="NADH DEHYDROGENASE"/>
    <property type="match status" value="1"/>
</dbReference>
<dbReference type="GO" id="GO:0048038">
    <property type="term" value="F:quinone binding"/>
    <property type="evidence" value="ECO:0007669"/>
    <property type="project" value="UniProtKB-KW"/>
</dbReference>
<keyword evidence="4 5" id="KW-0472">Membrane</keyword>
<gene>
    <name evidence="5" type="primary">nuoN</name>
    <name evidence="8" type="ORF">A7E75_05765</name>
</gene>
<keyword evidence="3 5" id="KW-1133">Transmembrane helix</keyword>
<dbReference type="GO" id="GO:0050136">
    <property type="term" value="F:NADH dehydrogenase (quinone) (non-electrogenic) activity"/>
    <property type="evidence" value="ECO:0007669"/>
    <property type="project" value="UniProtKB-UniRule"/>
</dbReference>
<feature type="transmembrane region" description="Helical" evidence="5">
    <location>
        <begin position="50"/>
        <end position="75"/>
    </location>
</feature>
<sequence>MPMLVLFLGSVAALFLPARRSLVFGACCALLAAATACWPEPPGAAETPLIATHLFARGCTILWSLFGASACLLAGRYRRGSRLPGPEFAALTLFTVLGMAILSAATSLVSLFLGLETMTLGFYILIAFDRQNPTGAEAGLKYLLPGLVASALLAFGTALVFTATGTFALPDAVTLSMAGASMHGIALLGWTLILCAVAFKASLAPFHLWTPDVYQGAPAPVTALLASGSKGAVFAVLLSSAPIALLLPMRPLLTGLAALSMIVGSFAALPQTNLKRMLAYSSIVHMGYLVLAVLVGGDSGLKTGLFYLISYAAATLAAFGLLASLSEDGEEPQQYAALEGLARRSPWRAAILGGALLSLAGFPPMAGFMAKMVLFTSSLSAGFRELVILALLSSLVSCYYYMRPILAMFRRSPIQGCLLPPSLTEGVVLGLWSIIMLTGGFYPEPIFLWIASLVP</sequence>
<evidence type="ECO:0000313" key="8">
    <source>
        <dbReference type="EMBL" id="APG24589.1"/>
    </source>
</evidence>
<keyword evidence="5" id="KW-0874">Quinone</keyword>
<comment type="function">
    <text evidence="5">NDH-1 shuttles electrons from NADH, via FMN and iron-sulfur (Fe-S) centers, to quinones in the respiratory chain. The immediate electron acceptor for the enzyme in this species is believed to be ubiquinone. Couples the redox reaction to proton translocation (for every two electrons transferred, four hydrogen ions are translocated across the cytoplasmic membrane), and thus conserves the redox energy in a proton gradient.</text>
</comment>
<dbReference type="AlphaFoldDB" id="A0A1L3GFG1"/>
<comment type="catalytic activity">
    <reaction evidence="5">
        <text>a quinone + NADH + 5 H(+)(in) = a quinol + NAD(+) + 4 H(+)(out)</text>
        <dbReference type="Rhea" id="RHEA:57888"/>
        <dbReference type="ChEBI" id="CHEBI:15378"/>
        <dbReference type="ChEBI" id="CHEBI:24646"/>
        <dbReference type="ChEBI" id="CHEBI:57540"/>
        <dbReference type="ChEBI" id="CHEBI:57945"/>
        <dbReference type="ChEBI" id="CHEBI:132124"/>
    </reaction>
</comment>
<feature type="transmembrane region" description="Helical" evidence="5">
    <location>
        <begin position="277"/>
        <end position="297"/>
    </location>
</feature>
<dbReference type="EC" id="7.1.1.-" evidence="5"/>
<feature type="transmembrane region" description="Helical" evidence="5">
    <location>
        <begin position="423"/>
        <end position="442"/>
    </location>
</feature>
<evidence type="ECO:0000256" key="4">
    <source>
        <dbReference type="ARBA" id="ARBA00023136"/>
    </source>
</evidence>
<reference evidence="8 9" key="1">
    <citation type="journal article" date="2017" name="Genome Announc.">
        <title>Complete Genome Sequences of Two Acetylene-Fermenting Pelobacter acetylenicus Strains.</title>
        <authorList>
            <person name="Sutton J.M."/>
            <person name="Baesman S.M."/>
            <person name="Fierst J.L."/>
            <person name="Poret-Peterson A.T."/>
            <person name="Oremland R.S."/>
            <person name="Dunlap D.S."/>
            <person name="Akob D.M."/>
        </authorList>
    </citation>
    <scope>NUCLEOTIDE SEQUENCE [LARGE SCALE GENOMIC DNA]</scope>
    <source>
        <strain evidence="8 9">DSM 3247</strain>
    </source>
</reference>
<dbReference type="Proteomes" id="UP000182264">
    <property type="component" value="Chromosome"/>
</dbReference>
<comment type="similarity">
    <text evidence="5">Belongs to the complex I subunit 2 family.</text>
</comment>
<name>A0A1L3GFG1_SYNAC</name>
<organism evidence="8 9">
    <name type="scientific">Syntrophotalea acetylenica</name>
    <name type="common">Pelobacter acetylenicus</name>
    <dbReference type="NCBI Taxonomy" id="29542"/>
    <lineage>
        <taxon>Bacteria</taxon>
        <taxon>Pseudomonadati</taxon>
        <taxon>Thermodesulfobacteriota</taxon>
        <taxon>Desulfuromonadia</taxon>
        <taxon>Desulfuromonadales</taxon>
        <taxon>Syntrophotaleaceae</taxon>
        <taxon>Syntrophotalea</taxon>
    </lineage>
</organism>
<dbReference type="GO" id="GO:0005886">
    <property type="term" value="C:plasma membrane"/>
    <property type="evidence" value="ECO:0007669"/>
    <property type="project" value="UniProtKB-SubCell"/>
</dbReference>
<feature type="transmembrane region" description="Helical" evidence="5">
    <location>
        <begin position="87"/>
        <end position="105"/>
    </location>
</feature>
<dbReference type="EMBL" id="CP015518">
    <property type="protein sequence ID" value="APG24589.1"/>
    <property type="molecule type" value="Genomic_DNA"/>
</dbReference>
<evidence type="ECO:0000256" key="2">
    <source>
        <dbReference type="ARBA" id="ARBA00022692"/>
    </source>
</evidence>
<keyword evidence="2 5" id="KW-0812">Transmembrane</keyword>
<keyword evidence="5" id="KW-0830">Ubiquinone</keyword>
<dbReference type="HAMAP" id="MF_00445">
    <property type="entry name" value="NDH1_NuoN_1"/>
    <property type="match status" value="1"/>
</dbReference>
<feature type="transmembrane region" description="Helical" evidence="5">
    <location>
        <begin position="221"/>
        <end position="246"/>
    </location>
</feature>
<dbReference type="GO" id="GO:0042773">
    <property type="term" value="P:ATP synthesis coupled electron transport"/>
    <property type="evidence" value="ECO:0007669"/>
    <property type="project" value="InterPro"/>
</dbReference>
<feature type="transmembrane region" description="Helical" evidence="5">
    <location>
        <begin position="346"/>
        <end position="366"/>
    </location>
</feature>
<evidence type="ECO:0000256" key="6">
    <source>
        <dbReference type="RuleBase" id="RU000320"/>
    </source>
</evidence>
<feature type="transmembrane region" description="Helical" evidence="5">
    <location>
        <begin position="303"/>
        <end position="325"/>
    </location>
</feature>